<feature type="coiled-coil region" evidence="1">
    <location>
        <begin position="36"/>
        <end position="63"/>
    </location>
</feature>
<reference evidence="3" key="1">
    <citation type="submission" date="2017-09" db="EMBL/GenBank/DDBJ databases">
        <title>Depth-based differentiation of microbial function through sediment-hosted aquifers and enrichment of novel symbionts in the deep terrestrial subsurface.</title>
        <authorList>
            <person name="Probst A.J."/>
            <person name="Ladd B."/>
            <person name="Jarett J.K."/>
            <person name="Geller-Mcgrath D.E."/>
            <person name="Sieber C.M.K."/>
            <person name="Emerson J.B."/>
            <person name="Anantharaman K."/>
            <person name="Thomas B.C."/>
            <person name="Malmstrom R."/>
            <person name="Stieglmeier M."/>
            <person name="Klingl A."/>
            <person name="Woyke T."/>
            <person name="Ryan C.M."/>
            <person name="Banfield J.F."/>
        </authorList>
    </citation>
    <scope>NUCLEOTIDE SEQUENCE [LARGE SCALE GENOMIC DNA]</scope>
</reference>
<sequence length="98" mass="11300">MTKEEFVTKGKGLLNQVTPEFNSTSQMSTRVKEESKSVYQNKLAELKSHKEKLEGLVREAEYTAEDKWEGVRSRLEYGFNDSVQKVPLILQALKQTYV</sequence>
<organism evidence="2 3">
    <name type="scientific">Candidatus Falkowbacteria bacterium CG10_big_fil_rev_8_21_14_0_10_39_11</name>
    <dbReference type="NCBI Taxonomy" id="1974565"/>
    <lineage>
        <taxon>Bacteria</taxon>
        <taxon>Candidatus Falkowiibacteriota</taxon>
    </lineage>
</organism>
<comment type="caution">
    <text evidence="2">The sequence shown here is derived from an EMBL/GenBank/DDBJ whole genome shotgun (WGS) entry which is preliminary data.</text>
</comment>
<evidence type="ECO:0000313" key="3">
    <source>
        <dbReference type="Proteomes" id="UP000229901"/>
    </source>
</evidence>
<protein>
    <submittedName>
        <fullName evidence="2">Uncharacterized protein</fullName>
    </submittedName>
</protein>
<proteinExistence type="predicted"/>
<name>A0A2H0V444_9BACT</name>
<dbReference type="Proteomes" id="UP000229901">
    <property type="component" value="Unassembled WGS sequence"/>
</dbReference>
<keyword evidence="1" id="KW-0175">Coiled coil</keyword>
<accession>A0A2H0V444</accession>
<dbReference type="EMBL" id="PFAP01000032">
    <property type="protein sequence ID" value="PIR93864.1"/>
    <property type="molecule type" value="Genomic_DNA"/>
</dbReference>
<evidence type="ECO:0000313" key="2">
    <source>
        <dbReference type="EMBL" id="PIR93864.1"/>
    </source>
</evidence>
<evidence type="ECO:0000256" key="1">
    <source>
        <dbReference type="SAM" id="Coils"/>
    </source>
</evidence>
<dbReference type="AlphaFoldDB" id="A0A2H0V444"/>
<gene>
    <name evidence="2" type="ORF">COT97_04355</name>
</gene>